<sequence length="252" mass="29149">MGQKLSKEVWRLNLPQEHNNSDYDHKTVRKLIRAGRLAALFKGFNELPRQPSRLEKTVAVRNFFSAGDSMMRHPDLHQQILECPICLLYFPIDHLNYARCCRQPICTECFLRLRRSSKSPLEAPSCPFCVRPDFGVVHIPPNLTEEKKKRHDPLMEKDITYAVKSLTLDDSRVILADSIRPNWHKAVVDPDMLMGSLSGKGTTRRRVVRPNNQNRPIGHLRPDESPYYGDHRVSWPNDHESIAIMHAIRSQQ</sequence>
<dbReference type="SUPFAM" id="SSF57850">
    <property type="entry name" value="RING/U-box"/>
    <property type="match status" value="1"/>
</dbReference>
<accession>A0A077WJU0</accession>
<dbReference type="EMBL" id="LK023322">
    <property type="protein sequence ID" value="CDS06857.1"/>
    <property type="molecule type" value="Genomic_DNA"/>
</dbReference>
<gene>
    <name evidence="2" type="ORF">LRAMOSA09382</name>
</gene>
<reference evidence="2" key="1">
    <citation type="journal article" date="2014" name="Genome Announc.">
        <title>De novo whole-genome sequence and genome annotation of Lichtheimia ramosa.</title>
        <authorList>
            <person name="Linde J."/>
            <person name="Schwartze V."/>
            <person name="Binder U."/>
            <person name="Lass-Florl C."/>
            <person name="Voigt K."/>
            <person name="Horn F."/>
        </authorList>
    </citation>
    <scope>NUCLEOTIDE SEQUENCE</scope>
    <source>
        <strain evidence="2">JMRC FSU:6197</strain>
    </source>
</reference>
<name>A0A077WJU0_9FUNG</name>
<dbReference type="InterPro" id="IPR039301">
    <property type="entry name" value="Sip5/DA2"/>
</dbReference>
<evidence type="ECO:0000313" key="2">
    <source>
        <dbReference type="EMBL" id="CDS06857.1"/>
    </source>
</evidence>
<organism evidence="2">
    <name type="scientific">Lichtheimia ramosa</name>
    <dbReference type="NCBI Taxonomy" id="688394"/>
    <lineage>
        <taxon>Eukaryota</taxon>
        <taxon>Fungi</taxon>
        <taxon>Fungi incertae sedis</taxon>
        <taxon>Mucoromycota</taxon>
        <taxon>Mucoromycotina</taxon>
        <taxon>Mucoromycetes</taxon>
        <taxon>Mucorales</taxon>
        <taxon>Lichtheimiaceae</taxon>
        <taxon>Lichtheimia</taxon>
    </lineage>
</organism>
<comment type="similarity">
    <text evidence="1">Belongs to the SIP5 family.</text>
</comment>
<evidence type="ECO:0008006" key="3">
    <source>
        <dbReference type="Google" id="ProtNLM"/>
    </source>
</evidence>
<dbReference type="PANTHER" id="PTHR31315:SF1">
    <property type="entry name" value="PROTEIN SIP5"/>
    <property type="match status" value="1"/>
</dbReference>
<proteinExistence type="inferred from homology"/>
<protein>
    <recommendedName>
        <fullName evidence="3">RING-type domain-containing protein</fullName>
    </recommendedName>
</protein>
<dbReference type="AlphaFoldDB" id="A0A077WJU0"/>
<dbReference type="GO" id="GO:0005737">
    <property type="term" value="C:cytoplasm"/>
    <property type="evidence" value="ECO:0007669"/>
    <property type="project" value="TreeGrafter"/>
</dbReference>
<evidence type="ECO:0000256" key="1">
    <source>
        <dbReference type="ARBA" id="ARBA00010402"/>
    </source>
</evidence>
<dbReference type="PANTHER" id="PTHR31315">
    <property type="entry name" value="PROTEIN SIP5"/>
    <property type="match status" value="1"/>
</dbReference>
<dbReference type="OrthoDB" id="21471at2759"/>